<accession>A0A8J7WQG8</accession>
<feature type="transmembrane region" description="Helical" evidence="1">
    <location>
        <begin position="6"/>
        <end position="26"/>
    </location>
</feature>
<keyword evidence="1" id="KW-0812">Transmembrane</keyword>
<evidence type="ECO:0000313" key="3">
    <source>
        <dbReference type="Proteomes" id="UP000677913"/>
    </source>
</evidence>
<keyword evidence="1" id="KW-0472">Membrane</keyword>
<dbReference type="Proteomes" id="UP000677913">
    <property type="component" value="Unassembled WGS sequence"/>
</dbReference>
<evidence type="ECO:0000256" key="1">
    <source>
        <dbReference type="SAM" id="Phobius"/>
    </source>
</evidence>
<reference evidence="2" key="1">
    <citation type="submission" date="2021-04" db="EMBL/GenBank/DDBJ databases">
        <title>Genome based classification of Actinospica acidithermotolerans sp. nov., an actinobacterium isolated from an Indonesian hot spring.</title>
        <authorList>
            <person name="Kusuma A.B."/>
            <person name="Putra K.E."/>
            <person name="Nafisah S."/>
            <person name="Loh J."/>
            <person name="Nouioui I."/>
            <person name="Goodfellow M."/>
        </authorList>
    </citation>
    <scope>NUCLEOTIDE SEQUENCE</scope>
    <source>
        <strain evidence="2">DSM 45618</strain>
    </source>
</reference>
<dbReference type="InterPro" id="IPR003425">
    <property type="entry name" value="CCB3/YggT"/>
</dbReference>
<evidence type="ECO:0000313" key="2">
    <source>
        <dbReference type="EMBL" id="MBS2964067.1"/>
    </source>
</evidence>
<dbReference type="RefSeq" id="WP_211468363.1">
    <property type="nucleotide sequence ID" value="NZ_JAGSXH010000040.1"/>
</dbReference>
<name>A0A8J7WQG8_9ACTN</name>
<proteinExistence type="predicted"/>
<dbReference type="AlphaFoldDB" id="A0A8J7WQG8"/>
<protein>
    <submittedName>
        <fullName evidence="2">YggT family protein</fullName>
    </submittedName>
</protein>
<feature type="transmembrane region" description="Helical" evidence="1">
    <location>
        <begin position="67"/>
        <end position="89"/>
    </location>
</feature>
<sequence length="95" mass="10870">MGHVAIQLVTVVLWAYWVVLIFRLIMELVFQFARSWDPRGVMLVAVESAYTVTDPPLKFLRRHIPPLRLGGIALDLAFMLLLLIMWLLIGVVGRL</sequence>
<keyword evidence="1" id="KW-1133">Transmembrane helix</keyword>
<gene>
    <name evidence="2" type="ORF">KGA66_13500</name>
</gene>
<dbReference type="GO" id="GO:0016020">
    <property type="term" value="C:membrane"/>
    <property type="evidence" value="ECO:0007669"/>
    <property type="project" value="InterPro"/>
</dbReference>
<dbReference type="Pfam" id="PF02325">
    <property type="entry name" value="CCB3_YggT"/>
    <property type="match status" value="1"/>
</dbReference>
<keyword evidence="3" id="KW-1185">Reference proteome</keyword>
<dbReference type="EMBL" id="JAGSXH010000040">
    <property type="protein sequence ID" value="MBS2964067.1"/>
    <property type="molecule type" value="Genomic_DNA"/>
</dbReference>
<comment type="caution">
    <text evidence="2">The sequence shown here is derived from an EMBL/GenBank/DDBJ whole genome shotgun (WGS) entry which is preliminary data.</text>
</comment>
<organism evidence="2 3">
    <name type="scientific">Actinocrinis puniceicyclus</name>
    <dbReference type="NCBI Taxonomy" id="977794"/>
    <lineage>
        <taxon>Bacteria</taxon>
        <taxon>Bacillati</taxon>
        <taxon>Actinomycetota</taxon>
        <taxon>Actinomycetes</taxon>
        <taxon>Catenulisporales</taxon>
        <taxon>Actinospicaceae</taxon>
        <taxon>Actinocrinis</taxon>
    </lineage>
</organism>